<gene>
    <name evidence="2" type="ORF">S12H4_13572</name>
</gene>
<sequence>MNLYWVTTEDHEEDWFIVANTAKEAATFHEEREGYDYGEATAEKILEIPEDIKADVGWPSDEILRACGANIIADGSARVVEIGGRKFGEGLMESTIRTLDDDRFEELGEGRPNKTERESERDEKTHNMWKSELN</sequence>
<proteinExistence type="predicted"/>
<evidence type="ECO:0000256" key="1">
    <source>
        <dbReference type="SAM" id="MobiDB-lite"/>
    </source>
</evidence>
<comment type="caution">
    <text evidence="2">The sequence shown here is derived from an EMBL/GenBank/DDBJ whole genome shotgun (WGS) entry which is preliminary data.</text>
</comment>
<dbReference type="EMBL" id="BARW01006461">
    <property type="protein sequence ID" value="GAI76194.1"/>
    <property type="molecule type" value="Genomic_DNA"/>
</dbReference>
<dbReference type="AlphaFoldDB" id="X1T855"/>
<name>X1T855_9ZZZZ</name>
<feature type="region of interest" description="Disordered" evidence="1">
    <location>
        <begin position="102"/>
        <end position="134"/>
    </location>
</feature>
<reference evidence="2" key="1">
    <citation type="journal article" date="2014" name="Front. Microbiol.">
        <title>High frequency of phylogenetically diverse reductive dehalogenase-homologous genes in deep subseafloor sedimentary metagenomes.</title>
        <authorList>
            <person name="Kawai M."/>
            <person name="Futagami T."/>
            <person name="Toyoda A."/>
            <person name="Takaki Y."/>
            <person name="Nishi S."/>
            <person name="Hori S."/>
            <person name="Arai W."/>
            <person name="Tsubouchi T."/>
            <person name="Morono Y."/>
            <person name="Uchiyama I."/>
            <person name="Ito T."/>
            <person name="Fujiyama A."/>
            <person name="Inagaki F."/>
            <person name="Takami H."/>
        </authorList>
    </citation>
    <scope>NUCLEOTIDE SEQUENCE</scope>
    <source>
        <strain evidence="2">Expedition CK06-06</strain>
    </source>
</reference>
<evidence type="ECO:0000313" key="2">
    <source>
        <dbReference type="EMBL" id="GAI76194.1"/>
    </source>
</evidence>
<feature type="compositionally biased region" description="Basic and acidic residues" evidence="1">
    <location>
        <begin position="102"/>
        <end position="126"/>
    </location>
</feature>
<organism evidence="2">
    <name type="scientific">marine sediment metagenome</name>
    <dbReference type="NCBI Taxonomy" id="412755"/>
    <lineage>
        <taxon>unclassified sequences</taxon>
        <taxon>metagenomes</taxon>
        <taxon>ecological metagenomes</taxon>
    </lineage>
</organism>
<accession>X1T855</accession>
<protein>
    <submittedName>
        <fullName evidence="2">Uncharacterized protein</fullName>
    </submittedName>
</protein>